<keyword evidence="1" id="KW-0732">Signal</keyword>
<feature type="signal peptide" evidence="1">
    <location>
        <begin position="1"/>
        <end position="20"/>
    </location>
</feature>
<protein>
    <submittedName>
        <fullName evidence="2">Amino acid ABC transporter substrate-binding protein</fullName>
    </submittedName>
</protein>
<keyword evidence="3" id="KW-1185">Reference proteome</keyword>
<reference evidence="2 3" key="1">
    <citation type="submission" date="2020-03" db="EMBL/GenBank/DDBJ databases">
        <title>Draft genome sequence of environmentally isolated cultures.</title>
        <authorList>
            <person name="Wilson H.S."/>
            <person name="De Leon M.E."/>
        </authorList>
    </citation>
    <scope>NUCLEOTIDE SEQUENCE [LARGE SCALE GENOMIC DNA]</scope>
    <source>
        <strain evidence="2 3">HSC-31F16</strain>
    </source>
</reference>
<dbReference type="PANTHER" id="PTHR35936">
    <property type="entry name" value="MEMBRANE-BOUND LYTIC MUREIN TRANSGLYCOSYLASE F"/>
    <property type="match status" value="1"/>
</dbReference>
<name>A0ABX0LI27_9NEIS</name>
<dbReference type="Gene3D" id="3.40.190.10">
    <property type="entry name" value="Periplasmic binding protein-like II"/>
    <property type="match status" value="2"/>
</dbReference>
<accession>A0ABX0LI27</accession>
<gene>
    <name evidence="2" type="ORF">HA052_23340</name>
</gene>
<evidence type="ECO:0000256" key="1">
    <source>
        <dbReference type="SAM" id="SignalP"/>
    </source>
</evidence>
<feature type="chain" id="PRO_5047346873" evidence="1">
    <location>
        <begin position="21"/>
        <end position="261"/>
    </location>
</feature>
<organism evidence="2 3">
    <name type="scientific">Chromobacterium fluminis</name>
    <dbReference type="NCBI Taxonomy" id="3044269"/>
    <lineage>
        <taxon>Bacteria</taxon>
        <taxon>Pseudomonadati</taxon>
        <taxon>Pseudomonadota</taxon>
        <taxon>Betaproteobacteria</taxon>
        <taxon>Neisseriales</taxon>
        <taxon>Chromobacteriaceae</taxon>
        <taxon>Chromobacterium</taxon>
    </lineage>
</organism>
<proteinExistence type="predicted"/>
<dbReference type="RefSeq" id="WP_166453830.1">
    <property type="nucleotide sequence ID" value="NZ_JAAOMA010000050.1"/>
</dbReference>
<evidence type="ECO:0000313" key="2">
    <source>
        <dbReference type="EMBL" id="NHR08130.1"/>
    </source>
</evidence>
<dbReference type="PANTHER" id="PTHR35936:SF35">
    <property type="entry name" value="L-CYSTINE-BINDING PROTEIN TCYJ"/>
    <property type="match status" value="1"/>
</dbReference>
<sequence>MPRARLIFLLLSLFAFGATAEPRPASLRLCTEDMDSPPWRSQNGPSLSLQMLKSAAQKTNIKLEIREMAWVRCLSEVQNNQIDGVFEISFKPERLRIGVYPMKGDAADPALRMHLDGYSLYRLKGSKLEWDGQSLSHLDGAVGAQTGFSVIAQLQALGAPVDDSSRNPEQNLNKLLARRIGALALPTLTGDSLLASNPVYRDRVEKVGPDLVAKPYYLIFSHNFADGHPKLTRQFWEAIAQTRESPEYRKALQDALRQLNR</sequence>
<evidence type="ECO:0000313" key="3">
    <source>
        <dbReference type="Proteomes" id="UP001515641"/>
    </source>
</evidence>
<dbReference type="EMBL" id="JAAOMA010000050">
    <property type="protein sequence ID" value="NHR08130.1"/>
    <property type="molecule type" value="Genomic_DNA"/>
</dbReference>
<comment type="caution">
    <text evidence="2">The sequence shown here is derived from an EMBL/GenBank/DDBJ whole genome shotgun (WGS) entry which is preliminary data.</text>
</comment>
<dbReference type="SUPFAM" id="SSF53850">
    <property type="entry name" value="Periplasmic binding protein-like II"/>
    <property type="match status" value="1"/>
</dbReference>
<dbReference type="Proteomes" id="UP001515641">
    <property type="component" value="Unassembled WGS sequence"/>
</dbReference>